<dbReference type="Proteomes" id="UP000256601">
    <property type="component" value="Unassembled WGS sequence"/>
</dbReference>
<organism evidence="4 6">
    <name type="scientific">Yarrowia lipolytica</name>
    <name type="common">Candida lipolytica</name>
    <dbReference type="NCBI Taxonomy" id="4952"/>
    <lineage>
        <taxon>Eukaryota</taxon>
        <taxon>Fungi</taxon>
        <taxon>Dikarya</taxon>
        <taxon>Ascomycota</taxon>
        <taxon>Saccharomycotina</taxon>
        <taxon>Dipodascomycetes</taxon>
        <taxon>Dipodascales</taxon>
        <taxon>Dipodascales incertae sedis</taxon>
        <taxon>Yarrowia</taxon>
    </lineage>
</organism>
<dbReference type="RefSeq" id="XP_505143.1">
    <property type="nucleotide sequence ID" value="XM_505143.1"/>
</dbReference>
<dbReference type="EMBL" id="KZ857325">
    <property type="protein sequence ID" value="RDW28541.1"/>
    <property type="molecule type" value="Genomic_DNA"/>
</dbReference>
<reference evidence="4 6" key="1">
    <citation type="journal article" date="2016" name="PLoS ONE">
        <title>Sequence Assembly of Yarrowia lipolytica Strain W29/CLIB89 Shows Transposable Element Diversity.</title>
        <authorList>
            <person name="Magnan C."/>
            <person name="Yu J."/>
            <person name="Chang I."/>
            <person name="Jahn E."/>
            <person name="Kanomata Y."/>
            <person name="Wu J."/>
            <person name="Zeller M."/>
            <person name="Oakes M."/>
            <person name="Baldi P."/>
            <person name="Sandmeyer S."/>
        </authorList>
    </citation>
    <scope>NUCLEOTIDE SEQUENCE [LARGE SCALE GENOMIC DNA]</scope>
    <source>
        <strain evidence="4">CLIB89</strain>
        <strain evidence="6">CLIB89(W29)</strain>
    </source>
</reference>
<evidence type="ECO:0000313" key="7">
    <source>
        <dbReference type="Proteomes" id="UP000256601"/>
    </source>
</evidence>
<name>A0A1H6PLX7_YARLL</name>
<evidence type="ECO:0000313" key="4">
    <source>
        <dbReference type="EMBL" id="AOW06832.1"/>
    </source>
</evidence>
<dbReference type="eggNOG" id="ENOG502RZGV">
    <property type="taxonomic scope" value="Eukaryota"/>
</dbReference>
<sequence length="217" mass="24236">MSIPQSDNEKQMAQIHKAVGGTPEDEDQGGLRYAAYASRIRTILSATHRYVAYTSDIGESFRPVAHPKLVSMAYGVSWAYLIGDVAYESWKARQIQLGLYVPGEKPWSKPPHLTEQQREQISEGAKDWRLVGFKRAVFQSIASMGLPAFTIHSTVKYTGLALKNNPNKTLRTYGPVALGLGIVPALPYMFDEPVEHVVDYVFDKGEALYHQTFSKSK</sequence>
<dbReference type="KEGG" id="yli:2908983"/>
<dbReference type="PANTHER" id="PTHR11001:SF2">
    <property type="entry name" value="MITOCHONDRIAL FISSION PROCESS PROTEIN 1"/>
    <property type="match status" value="1"/>
</dbReference>
<evidence type="ECO:0000256" key="1">
    <source>
        <dbReference type="ARBA" id="ARBA00009224"/>
    </source>
</evidence>
<dbReference type="Pfam" id="PF10558">
    <property type="entry name" value="MTP18"/>
    <property type="match status" value="1"/>
</dbReference>
<evidence type="ECO:0000313" key="5">
    <source>
        <dbReference type="EMBL" id="RDW28541.1"/>
    </source>
</evidence>
<proteinExistence type="inferred from homology"/>
<dbReference type="AlphaFoldDB" id="A0A1H6PLX7"/>
<dbReference type="VEuPathDB" id="FungiDB:YALI1_F11313g"/>
<gene>
    <name evidence="5" type="ORF">B0I71DRAFT_127228</name>
    <name evidence="4" type="ORF">YALI1_F11313g</name>
</gene>
<dbReference type="GeneID" id="2908983"/>
<evidence type="ECO:0000256" key="3">
    <source>
        <dbReference type="ARBA" id="ARBA00029631"/>
    </source>
</evidence>
<dbReference type="EMBL" id="CP017558">
    <property type="protein sequence ID" value="AOW06832.1"/>
    <property type="molecule type" value="Genomic_DNA"/>
</dbReference>
<dbReference type="PANTHER" id="PTHR11001">
    <property type="entry name" value="MITOCHONDRIAL FISSION PROCESS PROTEIN 1"/>
    <property type="match status" value="1"/>
</dbReference>
<dbReference type="VEuPathDB" id="FungiDB:YALI0_F07975g"/>
<dbReference type="OMA" id="DVFTWQM"/>
<dbReference type="OrthoDB" id="424969at2759"/>
<dbReference type="GO" id="GO:0000266">
    <property type="term" value="P:mitochondrial fission"/>
    <property type="evidence" value="ECO:0007669"/>
    <property type="project" value="TreeGrafter"/>
</dbReference>
<accession>A0A1H6PLX7</accession>
<dbReference type="Proteomes" id="UP000182444">
    <property type="component" value="Chromosome 1F"/>
</dbReference>
<reference evidence="5 7" key="2">
    <citation type="submission" date="2018-07" db="EMBL/GenBank/DDBJ databases">
        <title>Draft Genome Assemblies for Five Robust Yarrowia lipolytica Strains Exhibiting High Lipid Production and Pentose Sugar Utilization and Sugar Alcohol Secretion from Undetoxified Lignocellulosic Biomass Hydrolysates.</title>
        <authorList>
            <consortium name="DOE Joint Genome Institute"/>
            <person name="Walker C."/>
            <person name="Ryu S."/>
            <person name="Na H."/>
            <person name="Zane M."/>
            <person name="LaButti K."/>
            <person name="Lipzen A."/>
            <person name="Haridas S."/>
            <person name="Barry K."/>
            <person name="Grigoriev I.V."/>
            <person name="Quarterman J."/>
            <person name="Slininger P."/>
            <person name="Dien B."/>
            <person name="Trinh C.T."/>
        </authorList>
    </citation>
    <scope>NUCLEOTIDE SEQUENCE [LARGE SCALE GENOMIC DNA]</scope>
    <source>
        <strain evidence="5 7">YB392</strain>
    </source>
</reference>
<dbReference type="GO" id="GO:0005739">
    <property type="term" value="C:mitochondrion"/>
    <property type="evidence" value="ECO:0007669"/>
    <property type="project" value="TreeGrafter"/>
</dbReference>
<comment type="similarity">
    <text evidence="1">Belongs to the MTFP1 family.</text>
</comment>
<dbReference type="InterPro" id="IPR019560">
    <property type="entry name" value="Mitochondrial_18_kDa_protein"/>
</dbReference>
<evidence type="ECO:0000256" key="2">
    <source>
        <dbReference type="ARBA" id="ARBA00017835"/>
    </source>
</evidence>
<evidence type="ECO:0000313" key="6">
    <source>
        <dbReference type="Proteomes" id="UP000182444"/>
    </source>
</evidence>
<protein>
    <recommendedName>
        <fullName evidence="2">Mitochondrial fission process protein 1</fullName>
    </recommendedName>
    <alternativeName>
        <fullName evidence="3">Mitochondrial 18 kDa protein</fullName>
    </alternativeName>
</protein>